<keyword evidence="6" id="KW-1185">Reference proteome</keyword>
<dbReference type="SUPFAM" id="SSF48452">
    <property type="entry name" value="TPR-like"/>
    <property type="match status" value="1"/>
</dbReference>
<feature type="repeat" description="TPR" evidence="3">
    <location>
        <begin position="504"/>
        <end position="537"/>
    </location>
</feature>
<comment type="caution">
    <text evidence="5">The sequence shown here is derived from an EMBL/GenBank/DDBJ whole genome shotgun (WGS) entry which is preliminary data.</text>
</comment>
<gene>
    <name evidence="5" type="ORF">CTEN210_14599</name>
</gene>
<dbReference type="InterPro" id="IPR019734">
    <property type="entry name" value="TPR_rpt"/>
</dbReference>
<evidence type="ECO:0000256" key="4">
    <source>
        <dbReference type="SAM" id="Coils"/>
    </source>
</evidence>
<dbReference type="Gene3D" id="1.25.40.10">
    <property type="entry name" value="Tetratricopeptide repeat domain"/>
    <property type="match status" value="2"/>
</dbReference>
<evidence type="ECO:0000313" key="5">
    <source>
        <dbReference type="EMBL" id="GFH58123.1"/>
    </source>
</evidence>
<dbReference type="AlphaFoldDB" id="A0AAD3D5I5"/>
<dbReference type="InterPro" id="IPR011990">
    <property type="entry name" value="TPR-like_helical_dom_sf"/>
</dbReference>
<protein>
    <recommendedName>
        <fullName evidence="7">Kinesin light chain</fullName>
    </recommendedName>
</protein>
<sequence length="559" mass="63428">MPKRYSKTRGVSVDWLENGFMRELKSHFGKASHEKDVRHLENLQVDECGPIRKKGEHITSPDDQDYGTAYVDCLVGEDKVGEANIVLLHPYSKNSNVNSLIATVSDYCRSNKMDPKSTYVWIDFLCLNLHRIAAKMKKGKWNINDSFQENVIFLRDLCSKPHVKTLVSMTPYRNPEILQDVRILYELFLLGTSEENEAEMSLCLPLEDRSALLMSVVENPDIFISLVNRICELEVEKMQENMTIDPIETIAFRNIISEGSGFKQVNAWIRDFICNYLFDELLGHGTNILNESDVCAMCEQIAPLCMQKKVDSQALRLYMKVYDCQKDSDAASDTKFASLMQSIALLKQNFDQLEDSLLFLKQALQIYEKKEGVYSCEVADIYKGIGDVQFALEAYDSALDMYKMTYSIEEKLHGTQSTRTADVLNKLGKVYAATGNSDEAMANLQQALQIREGIHGSESEVVVESFQCIAQAFLCDGDVDQAIANYMNALAICESINHDKEVLASILNELALIFCDAGKYKDALPYFERAIEIYTQEFGRDHPHTKIAQNSYKEVKELI</sequence>
<keyword evidence="1" id="KW-0677">Repeat</keyword>
<dbReference type="Pfam" id="PF13424">
    <property type="entry name" value="TPR_12"/>
    <property type="match status" value="2"/>
</dbReference>
<evidence type="ECO:0000256" key="2">
    <source>
        <dbReference type="ARBA" id="ARBA00022803"/>
    </source>
</evidence>
<accession>A0AAD3D5I5</accession>
<keyword evidence="4" id="KW-0175">Coiled coil</keyword>
<evidence type="ECO:0008006" key="7">
    <source>
        <dbReference type="Google" id="ProtNLM"/>
    </source>
</evidence>
<feature type="coiled-coil region" evidence="4">
    <location>
        <begin position="343"/>
        <end position="370"/>
    </location>
</feature>
<proteinExistence type="predicted"/>
<reference evidence="5 6" key="1">
    <citation type="journal article" date="2021" name="Sci. Rep.">
        <title>The genome of the diatom Chaetoceros tenuissimus carries an ancient integrated fragment of an extant virus.</title>
        <authorList>
            <person name="Hongo Y."/>
            <person name="Kimura K."/>
            <person name="Takaki Y."/>
            <person name="Yoshida Y."/>
            <person name="Baba S."/>
            <person name="Kobayashi G."/>
            <person name="Nagasaki K."/>
            <person name="Hano T."/>
            <person name="Tomaru Y."/>
        </authorList>
    </citation>
    <scope>NUCLEOTIDE SEQUENCE [LARGE SCALE GENOMIC DNA]</scope>
    <source>
        <strain evidence="5 6">NIES-3715</strain>
    </source>
</reference>
<evidence type="ECO:0000256" key="3">
    <source>
        <dbReference type="PROSITE-ProRule" id="PRU00339"/>
    </source>
</evidence>
<dbReference type="SMART" id="SM00028">
    <property type="entry name" value="TPR"/>
    <property type="match status" value="5"/>
</dbReference>
<evidence type="ECO:0000313" key="6">
    <source>
        <dbReference type="Proteomes" id="UP001054902"/>
    </source>
</evidence>
<dbReference type="PANTHER" id="PTHR45641:SF19">
    <property type="entry name" value="NEPHROCYSTIN-3"/>
    <property type="match status" value="1"/>
</dbReference>
<name>A0AAD3D5I5_9STRA</name>
<feature type="repeat" description="TPR" evidence="3">
    <location>
        <begin position="421"/>
        <end position="454"/>
    </location>
</feature>
<keyword evidence="2 3" id="KW-0802">TPR repeat</keyword>
<organism evidence="5 6">
    <name type="scientific">Chaetoceros tenuissimus</name>
    <dbReference type="NCBI Taxonomy" id="426638"/>
    <lineage>
        <taxon>Eukaryota</taxon>
        <taxon>Sar</taxon>
        <taxon>Stramenopiles</taxon>
        <taxon>Ochrophyta</taxon>
        <taxon>Bacillariophyta</taxon>
        <taxon>Coscinodiscophyceae</taxon>
        <taxon>Chaetocerotophycidae</taxon>
        <taxon>Chaetocerotales</taxon>
        <taxon>Chaetocerotaceae</taxon>
        <taxon>Chaetoceros</taxon>
    </lineage>
</organism>
<evidence type="ECO:0000256" key="1">
    <source>
        <dbReference type="ARBA" id="ARBA00022737"/>
    </source>
</evidence>
<dbReference type="PANTHER" id="PTHR45641">
    <property type="entry name" value="TETRATRICOPEPTIDE REPEAT PROTEIN (AFU_ORTHOLOGUE AFUA_6G03870)"/>
    <property type="match status" value="1"/>
</dbReference>
<dbReference type="EMBL" id="BLLK01000060">
    <property type="protein sequence ID" value="GFH58123.1"/>
    <property type="molecule type" value="Genomic_DNA"/>
</dbReference>
<dbReference type="PROSITE" id="PS50005">
    <property type="entry name" value="TPR"/>
    <property type="match status" value="2"/>
</dbReference>
<dbReference type="Proteomes" id="UP001054902">
    <property type="component" value="Unassembled WGS sequence"/>
</dbReference>